<accession>A0A0C2I5E5</accession>
<proteinExistence type="predicted"/>
<gene>
    <name evidence="3" type="ORF">RF11_09141</name>
</gene>
<dbReference type="Proteomes" id="UP000031668">
    <property type="component" value="Unassembled WGS sequence"/>
</dbReference>
<feature type="transmembrane region" description="Helical" evidence="1">
    <location>
        <begin position="225"/>
        <end position="247"/>
    </location>
</feature>
<evidence type="ECO:0000256" key="2">
    <source>
        <dbReference type="SAM" id="SignalP"/>
    </source>
</evidence>
<organism evidence="3 4">
    <name type="scientific">Thelohanellus kitauei</name>
    <name type="common">Myxosporean</name>
    <dbReference type="NCBI Taxonomy" id="669202"/>
    <lineage>
        <taxon>Eukaryota</taxon>
        <taxon>Metazoa</taxon>
        <taxon>Cnidaria</taxon>
        <taxon>Myxozoa</taxon>
        <taxon>Myxosporea</taxon>
        <taxon>Bivalvulida</taxon>
        <taxon>Platysporina</taxon>
        <taxon>Myxobolidae</taxon>
        <taxon>Thelohanellus</taxon>
    </lineage>
</organism>
<feature type="chain" id="PRO_5002150134" evidence="2">
    <location>
        <begin position="24"/>
        <end position="262"/>
    </location>
</feature>
<evidence type="ECO:0000313" key="3">
    <source>
        <dbReference type="EMBL" id="KII60378.1"/>
    </source>
</evidence>
<evidence type="ECO:0000313" key="4">
    <source>
        <dbReference type="Proteomes" id="UP000031668"/>
    </source>
</evidence>
<name>A0A0C2I5E5_THEKT</name>
<keyword evidence="1" id="KW-0472">Membrane</keyword>
<dbReference type="EMBL" id="JWZT01005662">
    <property type="protein sequence ID" value="KII60378.1"/>
    <property type="molecule type" value="Genomic_DNA"/>
</dbReference>
<keyword evidence="2" id="KW-0732">Signal</keyword>
<feature type="signal peptide" evidence="2">
    <location>
        <begin position="1"/>
        <end position="23"/>
    </location>
</feature>
<keyword evidence="1" id="KW-1133">Transmembrane helix</keyword>
<comment type="caution">
    <text evidence="3">The sequence shown here is derived from an EMBL/GenBank/DDBJ whole genome shotgun (WGS) entry which is preliminary data.</text>
</comment>
<reference evidence="3 4" key="1">
    <citation type="journal article" date="2014" name="Genome Biol. Evol.">
        <title>The genome of the myxosporean Thelohanellus kitauei shows adaptations to nutrient acquisition within its fish host.</title>
        <authorList>
            <person name="Yang Y."/>
            <person name="Xiong J."/>
            <person name="Zhou Z."/>
            <person name="Huo F."/>
            <person name="Miao W."/>
            <person name="Ran C."/>
            <person name="Liu Y."/>
            <person name="Zhang J."/>
            <person name="Feng J."/>
            <person name="Wang M."/>
            <person name="Wang M."/>
            <person name="Wang L."/>
            <person name="Yao B."/>
        </authorList>
    </citation>
    <scope>NUCLEOTIDE SEQUENCE [LARGE SCALE GENOMIC DNA]</scope>
    <source>
        <strain evidence="3">Wuqing</strain>
    </source>
</reference>
<evidence type="ECO:0000256" key="1">
    <source>
        <dbReference type="SAM" id="Phobius"/>
    </source>
</evidence>
<protein>
    <submittedName>
        <fullName evidence="3">Uncharacterized protein</fullName>
    </submittedName>
</protein>
<keyword evidence="4" id="KW-1185">Reference proteome</keyword>
<dbReference type="AlphaFoldDB" id="A0A0C2I5E5"/>
<keyword evidence="1" id="KW-0812">Transmembrane</keyword>
<sequence>MAQMVVHLSLCCILCHIVNLVLSLELTYEPFDQIGSRNSFFIIFSAVQSLKGTSPSHGKILKGQTDHDSYLVSSKRVTTRQSDTSAETLPEVELAKIKADGEYCKMVCLDFNYFPIILDPDGRVSAPDQALFELHLDFLEFAETNKVEVMKACNSATHAPCMEGFGNYNLEILKIAERETIPVSEENSEPNDQLQSPALGGSSTPIILFESSIENEGKGGSKIELLIIIVVVSVAAVIFIGGGFYIFQTRYTFITQVKNANL</sequence>